<evidence type="ECO:0000256" key="3">
    <source>
        <dbReference type="ARBA" id="ARBA00023015"/>
    </source>
</evidence>
<comment type="subcellular location">
    <subcellularLocation>
        <location evidence="1">Nucleus</location>
    </subcellularLocation>
</comment>
<feature type="chain" id="PRO_5007830469" description="snRNA-activating protein complex subunit" evidence="8">
    <location>
        <begin position="23"/>
        <end position="416"/>
    </location>
</feature>
<keyword evidence="8" id="KW-0732">Signal</keyword>
<evidence type="ECO:0000313" key="9">
    <source>
        <dbReference type="EMBL" id="KZM88022.1"/>
    </source>
</evidence>
<gene>
    <name evidence="9" type="ORF">DCAR_031515</name>
</gene>
<dbReference type="GO" id="GO:0001046">
    <property type="term" value="F:core promoter sequence-specific DNA binding"/>
    <property type="evidence" value="ECO:0007669"/>
    <property type="project" value="TreeGrafter"/>
</dbReference>
<evidence type="ECO:0000256" key="1">
    <source>
        <dbReference type="ARBA" id="ARBA00004123"/>
    </source>
</evidence>
<reference evidence="9" key="1">
    <citation type="journal article" date="2016" name="Nat. Genet.">
        <title>A high-quality carrot genome assembly provides new insights into carotenoid accumulation and asterid genome evolution.</title>
        <authorList>
            <person name="Iorizzo M."/>
            <person name="Ellison S."/>
            <person name="Senalik D."/>
            <person name="Zeng P."/>
            <person name="Satapoomin P."/>
            <person name="Huang J."/>
            <person name="Bowman M."/>
            <person name="Iovene M."/>
            <person name="Sanseverino W."/>
            <person name="Cavagnaro P."/>
            <person name="Yildiz M."/>
            <person name="Macko-Podgorni A."/>
            <person name="Moranska E."/>
            <person name="Grzebelus E."/>
            <person name="Grzebelus D."/>
            <person name="Ashrafi H."/>
            <person name="Zheng Z."/>
            <person name="Cheng S."/>
            <person name="Spooner D."/>
            <person name="Van Deynze A."/>
            <person name="Simon P."/>
        </authorList>
    </citation>
    <scope>NUCLEOTIDE SEQUENCE [LARGE SCALE GENOMIC DNA]</scope>
    <source>
        <tissue evidence="9">Leaf</tissue>
    </source>
</reference>
<name>A0A161ZLC5_DAUCS</name>
<dbReference type="PANTHER" id="PTHR13421">
    <property type="entry name" value="SNRNA-ACTIVATING PROTEIN COMPLEX SUBUNIT 3"/>
    <property type="match status" value="1"/>
</dbReference>
<dbReference type="GO" id="GO:0003681">
    <property type="term" value="F:bent DNA binding"/>
    <property type="evidence" value="ECO:0007669"/>
    <property type="project" value="TreeGrafter"/>
</dbReference>
<proteinExistence type="inferred from homology"/>
<evidence type="ECO:0000256" key="7">
    <source>
        <dbReference type="SAM" id="MobiDB-lite"/>
    </source>
</evidence>
<dbReference type="Gramene" id="KZM88022">
    <property type="protein sequence ID" value="KZM88022"/>
    <property type="gene ID" value="DCAR_031515"/>
</dbReference>
<keyword evidence="3" id="KW-0805">Transcription regulation</keyword>
<keyword evidence="4" id="KW-0238">DNA-binding</keyword>
<dbReference type="GO" id="GO:0019185">
    <property type="term" value="C:snRNA-activating protein complex"/>
    <property type="evidence" value="ECO:0007669"/>
    <property type="project" value="TreeGrafter"/>
</dbReference>
<dbReference type="GO" id="GO:0001006">
    <property type="term" value="F:RNA polymerase III type 3 promoter sequence-specific DNA binding"/>
    <property type="evidence" value="ECO:0007669"/>
    <property type="project" value="TreeGrafter"/>
</dbReference>
<feature type="region of interest" description="Disordered" evidence="7">
    <location>
        <begin position="102"/>
        <end position="138"/>
    </location>
</feature>
<dbReference type="STRING" id="79200.A0A161ZLC5"/>
<dbReference type="GO" id="GO:0000978">
    <property type="term" value="F:RNA polymerase II cis-regulatory region sequence-specific DNA binding"/>
    <property type="evidence" value="ECO:0007669"/>
    <property type="project" value="TreeGrafter"/>
</dbReference>
<dbReference type="GO" id="GO:0005634">
    <property type="term" value="C:nucleus"/>
    <property type="evidence" value="ECO:0007669"/>
    <property type="project" value="UniProtKB-SubCell"/>
</dbReference>
<feature type="signal peptide" evidence="8">
    <location>
        <begin position="1"/>
        <end position="22"/>
    </location>
</feature>
<feature type="compositionally biased region" description="Basic residues" evidence="7">
    <location>
        <begin position="103"/>
        <end position="122"/>
    </location>
</feature>
<comment type="similarity">
    <text evidence="2">Belongs to the SNAPC3/SRD2 family.</text>
</comment>
<evidence type="ECO:0000256" key="5">
    <source>
        <dbReference type="ARBA" id="ARBA00023163"/>
    </source>
</evidence>
<evidence type="ECO:0008006" key="10">
    <source>
        <dbReference type="Google" id="ProtNLM"/>
    </source>
</evidence>
<dbReference type="GO" id="GO:0042795">
    <property type="term" value="P:snRNA transcription by RNA polymerase II"/>
    <property type="evidence" value="ECO:0007669"/>
    <property type="project" value="TreeGrafter"/>
</dbReference>
<organism evidence="9">
    <name type="scientific">Daucus carota subsp. sativus</name>
    <name type="common">Carrot</name>
    <dbReference type="NCBI Taxonomy" id="79200"/>
    <lineage>
        <taxon>Eukaryota</taxon>
        <taxon>Viridiplantae</taxon>
        <taxon>Streptophyta</taxon>
        <taxon>Embryophyta</taxon>
        <taxon>Tracheophyta</taxon>
        <taxon>Spermatophyta</taxon>
        <taxon>Magnoliopsida</taxon>
        <taxon>eudicotyledons</taxon>
        <taxon>Gunneridae</taxon>
        <taxon>Pentapetalae</taxon>
        <taxon>asterids</taxon>
        <taxon>campanulids</taxon>
        <taxon>Apiales</taxon>
        <taxon>Apiaceae</taxon>
        <taxon>Apioideae</taxon>
        <taxon>Scandiceae</taxon>
        <taxon>Daucinae</taxon>
        <taxon>Daucus</taxon>
        <taxon>Daucus sect. Daucus</taxon>
    </lineage>
</organism>
<evidence type="ECO:0000256" key="2">
    <source>
        <dbReference type="ARBA" id="ARBA00010410"/>
    </source>
</evidence>
<evidence type="ECO:0000256" key="8">
    <source>
        <dbReference type="SAM" id="SignalP"/>
    </source>
</evidence>
<keyword evidence="6" id="KW-0539">Nucleus</keyword>
<evidence type="ECO:0000256" key="4">
    <source>
        <dbReference type="ARBA" id="ARBA00023125"/>
    </source>
</evidence>
<dbReference type="Pfam" id="PF12251">
    <property type="entry name" value="SNAPC3"/>
    <property type="match status" value="1"/>
</dbReference>
<feature type="compositionally biased region" description="Polar residues" evidence="7">
    <location>
        <begin position="192"/>
        <end position="209"/>
    </location>
</feature>
<dbReference type="EMBL" id="LNRQ01000007">
    <property type="protein sequence ID" value="KZM88022.1"/>
    <property type="molecule type" value="Genomic_DNA"/>
</dbReference>
<accession>A0A161ZLC5</accession>
<dbReference type="GO" id="GO:0042796">
    <property type="term" value="P:snRNA transcription by RNA polymerase III"/>
    <property type="evidence" value="ECO:0007669"/>
    <property type="project" value="TreeGrafter"/>
</dbReference>
<feature type="region of interest" description="Disordered" evidence="7">
    <location>
        <begin position="177"/>
        <end position="209"/>
    </location>
</feature>
<dbReference type="InterPro" id="IPR022042">
    <property type="entry name" value="snRNA-activating_su3"/>
</dbReference>
<dbReference type="AlphaFoldDB" id="A0A161ZLC5"/>
<sequence>MAIPWRTIIYPFLMAVLHWVDELKIVTEEELVDKAFDIAFKDEVTKTVPEVSEKCLDESRTEIGKISETRDNAIAESSKSGTDGACLDEIGISDSSERLCNNSKKRQGRKIKRQSSDRRKRKRDDNQTIDMKRRKRPKKLTVEESYTAKVKELEGIKEEQLEDKAAAKLHSFNGRINDSTMTSSERLDRTTSLKSNNSTAKARISSSREGQVVQPGKEVTLCVEVYHNKRTWQKNVFCNDLRDTSAIDYSKPILDWLKDSKKEALKNWEYILSGRLQPRQKALVDNKKKEILPGFKAVRMQETQFCELNFRLGAGYLYCHQGDCKHTIVIRDMRLIHPEDRQDRFAYPVVTFQIKPRIRKCSVCQIFRAKLVTVDDKWAEENPCCFCDACYYMLHYSNESLLYPDFSVYDYHHDQI</sequence>
<comment type="caution">
    <text evidence="9">The sequence shown here is derived from an EMBL/GenBank/DDBJ whole genome shotgun (WGS) entry which is preliminary data.</text>
</comment>
<keyword evidence="5" id="KW-0804">Transcription</keyword>
<dbReference type="PANTHER" id="PTHR13421:SF16">
    <property type="entry name" value="SNRNA-ACTIVATING PROTEIN COMPLEX SUBUNIT 3"/>
    <property type="match status" value="1"/>
</dbReference>
<protein>
    <recommendedName>
        <fullName evidence="10">snRNA-activating protein complex subunit</fullName>
    </recommendedName>
</protein>
<evidence type="ECO:0000256" key="6">
    <source>
        <dbReference type="ARBA" id="ARBA00023242"/>
    </source>
</evidence>